<sequence length="174" mass="18567">MSHSGWADSVIPTESVANTDSPWAEIESENKSENKSEDAPGREVVSSATGPSGRSNTPVIRINSSSSTSSSQPDNALTVEGDDDIEVTDAIEGQNEHPFSLSPDLNRSPGQIGVVSSCESSPDAVHTSGDDAHILQKENDDLRTATSESDNIIMELNMDTTVRYLSECWDDIVG</sequence>
<reference evidence="2 3" key="1">
    <citation type="submission" date="2016-02" db="EMBL/GenBank/DDBJ databases">
        <title>Complete genome sequence and transcriptome regulation of the pentose utilising yeast Sugiyamaella lignohabitans.</title>
        <authorList>
            <person name="Bellasio M."/>
            <person name="Peymann A."/>
            <person name="Valli M."/>
            <person name="Sipitzky M."/>
            <person name="Graf A."/>
            <person name="Sauer M."/>
            <person name="Marx H."/>
            <person name="Mattanovich D."/>
        </authorList>
    </citation>
    <scope>NUCLEOTIDE SEQUENCE [LARGE SCALE GENOMIC DNA]</scope>
    <source>
        <strain evidence="2 3">CBS 10342</strain>
    </source>
</reference>
<organism evidence="2 3">
    <name type="scientific">Sugiyamaella lignohabitans</name>
    <dbReference type="NCBI Taxonomy" id="796027"/>
    <lineage>
        <taxon>Eukaryota</taxon>
        <taxon>Fungi</taxon>
        <taxon>Dikarya</taxon>
        <taxon>Ascomycota</taxon>
        <taxon>Saccharomycotina</taxon>
        <taxon>Dipodascomycetes</taxon>
        <taxon>Dipodascales</taxon>
        <taxon>Trichomonascaceae</taxon>
        <taxon>Sugiyamaella</taxon>
    </lineage>
</organism>
<dbReference type="GeneID" id="30035821"/>
<name>A0A167BY29_9ASCO</name>
<protein>
    <submittedName>
        <fullName evidence="2">Uncharacterized protein</fullName>
    </submittedName>
</protein>
<evidence type="ECO:0000313" key="3">
    <source>
        <dbReference type="Proteomes" id="UP000189580"/>
    </source>
</evidence>
<evidence type="ECO:0000313" key="2">
    <source>
        <dbReference type="EMBL" id="ANB10970.1"/>
    </source>
</evidence>
<accession>A0A167BY29</accession>
<gene>
    <name evidence="2" type="ORF">AWJ20_3764</name>
</gene>
<feature type="region of interest" description="Disordered" evidence="1">
    <location>
        <begin position="1"/>
        <end position="83"/>
    </location>
</feature>
<feature type="compositionally biased region" description="Polar residues" evidence="1">
    <location>
        <begin position="46"/>
        <end position="58"/>
    </location>
</feature>
<dbReference type="RefSeq" id="XP_018733447.1">
    <property type="nucleotide sequence ID" value="XM_018880792.1"/>
</dbReference>
<dbReference type="EMBL" id="CP014500">
    <property type="protein sequence ID" value="ANB10970.1"/>
    <property type="molecule type" value="Genomic_DNA"/>
</dbReference>
<dbReference type="KEGG" id="slb:AWJ20_3764"/>
<proteinExistence type="predicted"/>
<dbReference type="Proteomes" id="UP000189580">
    <property type="component" value="Chromosome c"/>
</dbReference>
<dbReference type="AlphaFoldDB" id="A0A167BY29"/>
<feature type="compositionally biased region" description="Basic and acidic residues" evidence="1">
    <location>
        <begin position="28"/>
        <end position="41"/>
    </location>
</feature>
<keyword evidence="3" id="KW-1185">Reference proteome</keyword>
<dbReference type="OrthoDB" id="162894at2759"/>
<evidence type="ECO:0000256" key="1">
    <source>
        <dbReference type="SAM" id="MobiDB-lite"/>
    </source>
</evidence>